<feature type="compositionally biased region" description="Gly residues" evidence="1">
    <location>
        <begin position="21"/>
        <end position="31"/>
    </location>
</feature>
<dbReference type="EMBL" id="RCMK01000786">
    <property type="protein sequence ID" value="KAG2912460.1"/>
    <property type="molecule type" value="Genomic_DNA"/>
</dbReference>
<proteinExistence type="predicted"/>
<sequence>MSSDPNGFGKGGMPTQFMSPSGGGAGIGGQGWPQQAGSAGPPNFVDRVTKEGGAVVKDGHHLVAIKKEGRWALTAAAQMKECGLIKAGSLRAEGKAGGEVVKGGHLQVVVKDPLGVTKAEERSVSIAAAQLKAGGLHRVVVKAGERLVVVPKKAGGRHQVEGKDPGLRLVVVPRKVSGRHQVEGEDPGLRVLTMEARVLVDRLQRLVLVFPDQTGDSTTDVSGVSSGNGDGESTTTESSGVPSSAGDQVAQTSMTETTSSAETPTESSTGADADRKRSLRS</sequence>
<protein>
    <submittedName>
        <fullName evidence="2">Uncharacterized protein</fullName>
    </submittedName>
</protein>
<feature type="region of interest" description="Disordered" evidence="1">
    <location>
        <begin position="214"/>
        <end position="281"/>
    </location>
</feature>
<feature type="compositionally biased region" description="Polar residues" evidence="1">
    <location>
        <begin position="234"/>
        <end position="251"/>
    </location>
</feature>
<dbReference type="AlphaFoldDB" id="A0A8T1C4F2"/>
<accession>A0A8T1C4F2</accession>
<feature type="compositionally biased region" description="Low complexity" evidence="1">
    <location>
        <begin position="252"/>
        <end position="269"/>
    </location>
</feature>
<reference evidence="2" key="1">
    <citation type="submission" date="2018-10" db="EMBL/GenBank/DDBJ databases">
        <title>Effector identification in a new, highly contiguous assembly of the strawberry crown rot pathogen Phytophthora cactorum.</title>
        <authorList>
            <person name="Armitage A.D."/>
            <person name="Nellist C.F."/>
            <person name="Bates H."/>
            <person name="Vickerstaff R.J."/>
            <person name="Harrison R.J."/>
        </authorList>
    </citation>
    <scope>NUCLEOTIDE SEQUENCE</scope>
    <source>
        <strain evidence="2">4040</strain>
    </source>
</reference>
<dbReference type="Proteomes" id="UP000736787">
    <property type="component" value="Unassembled WGS sequence"/>
</dbReference>
<comment type="caution">
    <text evidence="2">The sequence shown here is derived from an EMBL/GenBank/DDBJ whole genome shotgun (WGS) entry which is preliminary data.</text>
</comment>
<evidence type="ECO:0000313" key="2">
    <source>
        <dbReference type="EMBL" id="KAG2912460.1"/>
    </source>
</evidence>
<feature type="region of interest" description="Disordered" evidence="1">
    <location>
        <begin position="1"/>
        <end position="41"/>
    </location>
</feature>
<evidence type="ECO:0000313" key="3">
    <source>
        <dbReference type="Proteomes" id="UP000736787"/>
    </source>
</evidence>
<feature type="compositionally biased region" description="Low complexity" evidence="1">
    <location>
        <begin position="214"/>
        <end position="233"/>
    </location>
</feature>
<feature type="compositionally biased region" description="Basic and acidic residues" evidence="1">
    <location>
        <begin position="272"/>
        <end position="281"/>
    </location>
</feature>
<gene>
    <name evidence="2" type="ORF">PC117_g18901</name>
</gene>
<evidence type="ECO:0000256" key="1">
    <source>
        <dbReference type="SAM" id="MobiDB-lite"/>
    </source>
</evidence>
<name>A0A8T1C4F2_9STRA</name>
<organism evidence="2 3">
    <name type="scientific">Phytophthora cactorum</name>
    <dbReference type="NCBI Taxonomy" id="29920"/>
    <lineage>
        <taxon>Eukaryota</taxon>
        <taxon>Sar</taxon>
        <taxon>Stramenopiles</taxon>
        <taxon>Oomycota</taxon>
        <taxon>Peronosporomycetes</taxon>
        <taxon>Peronosporales</taxon>
        <taxon>Peronosporaceae</taxon>
        <taxon>Phytophthora</taxon>
    </lineage>
</organism>